<sequence>MPKKRGDPRRMVKGLPRRKLKQSKTVNREILAKEIFRNSKLLASSYEYFNKRVYDDSVSIFDHLPEVERDFLLDVAQSILNRFNIEDDWHPDKTVESNLTGGYKIYAPKLPEDDSTSKTINNI</sequence>
<comment type="caution">
    <text evidence="1">The sequence shown here is derived from an EMBL/GenBank/DDBJ whole genome shotgun (WGS) entry which is preliminary data.</text>
</comment>
<proteinExistence type="predicted"/>
<gene>
    <name evidence="1" type="ORF">LCGC14_0302730</name>
</gene>
<accession>A0A0F9WB80</accession>
<organism evidence="1">
    <name type="scientific">marine sediment metagenome</name>
    <dbReference type="NCBI Taxonomy" id="412755"/>
    <lineage>
        <taxon>unclassified sequences</taxon>
        <taxon>metagenomes</taxon>
        <taxon>ecological metagenomes</taxon>
    </lineage>
</organism>
<evidence type="ECO:0000313" key="1">
    <source>
        <dbReference type="EMBL" id="KKN83021.1"/>
    </source>
</evidence>
<dbReference type="EMBL" id="LAZR01000191">
    <property type="protein sequence ID" value="KKN83021.1"/>
    <property type="molecule type" value="Genomic_DNA"/>
</dbReference>
<reference evidence="1" key="1">
    <citation type="journal article" date="2015" name="Nature">
        <title>Complex archaea that bridge the gap between prokaryotes and eukaryotes.</title>
        <authorList>
            <person name="Spang A."/>
            <person name="Saw J.H."/>
            <person name="Jorgensen S.L."/>
            <person name="Zaremba-Niedzwiedzka K."/>
            <person name="Martijn J."/>
            <person name="Lind A.E."/>
            <person name="van Eijk R."/>
            <person name="Schleper C."/>
            <person name="Guy L."/>
            <person name="Ettema T.J."/>
        </authorList>
    </citation>
    <scope>NUCLEOTIDE SEQUENCE</scope>
</reference>
<dbReference type="AlphaFoldDB" id="A0A0F9WB80"/>
<protein>
    <submittedName>
        <fullName evidence="1">Uncharacterized protein</fullName>
    </submittedName>
</protein>
<name>A0A0F9WB80_9ZZZZ</name>